<protein>
    <submittedName>
        <fullName evidence="3">Uncharacterized protein</fullName>
    </submittedName>
</protein>
<accession>A0A438BRU3</accession>
<reference evidence="3 4" key="1">
    <citation type="journal article" date="2018" name="PLoS Genet.">
        <title>Population sequencing reveals clonal diversity and ancestral inbreeding in the grapevine cultivar Chardonnay.</title>
        <authorList>
            <person name="Roach M.J."/>
            <person name="Johnson D.L."/>
            <person name="Bohlmann J."/>
            <person name="van Vuuren H.J."/>
            <person name="Jones S.J."/>
            <person name="Pretorius I.S."/>
            <person name="Schmidt S.A."/>
            <person name="Borneman A.R."/>
        </authorList>
    </citation>
    <scope>NUCLEOTIDE SEQUENCE [LARGE SCALE GENOMIC DNA]</scope>
    <source>
        <strain evidence="4">cv. Chardonnay</strain>
        <tissue evidence="3">Leaf</tissue>
    </source>
</reference>
<dbReference type="EMBL" id="QGNW01002647">
    <property type="protein sequence ID" value="RVW13681.1"/>
    <property type="molecule type" value="Genomic_DNA"/>
</dbReference>
<feature type="region of interest" description="Disordered" evidence="1">
    <location>
        <begin position="1"/>
        <end position="24"/>
    </location>
</feature>
<evidence type="ECO:0000256" key="1">
    <source>
        <dbReference type="SAM" id="MobiDB-lite"/>
    </source>
</evidence>
<dbReference type="Proteomes" id="UP000288805">
    <property type="component" value="Unassembled WGS sequence"/>
</dbReference>
<evidence type="ECO:0000313" key="4">
    <source>
        <dbReference type="Proteomes" id="UP000288805"/>
    </source>
</evidence>
<dbReference type="AlphaFoldDB" id="A0A438BRU3"/>
<evidence type="ECO:0000256" key="2">
    <source>
        <dbReference type="SAM" id="Phobius"/>
    </source>
</evidence>
<comment type="caution">
    <text evidence="3">The sequence shown here is derived from an EMBL/GenBank/DDBJ whole genome shotgun (WGS) entry which is preliminary data.</text>
</comment>
<feature type="transmembrane region" description="Helical" evidence="2">
    <location>
        <begin position="30"/>
        <end position="53"/>
    </location>
</feature>
<keyword evidence="2" id="KW-1133">Transmembrane helix</keyword>
<organism evidence="3 4">
    <name type="scientific">Vitis vinifera</name>
    <name type="common">Grape</name>
    <dbReference type="NCBI Taxonomy" id="29760"/>
    <lineage>
        <taxon>Eukaryota</taxon>
        <taxon>Viridiplantae</taxon>
        <taxon>Streptophyta</taxon>
        <taxon>Embryophyta</taxon>
        <taxon>Tracheophyta</taxon>
        <taxon>Spermatophyta</taxon>
        <taxon>Magnoliopsida</taxon>
        <taxon>eudicotyledons</taxon>
        <taxon>Gunneridae</taxon>
        <taxon>Pentapetalae</taxon>
        <taxon>rosids</taxon>
        <taxon>Vitales</taxon>
        <taxon>Vitaceae</taxon>
        <taxon>Viteae</taxon>
        <taxon>Vitis</taxon>
    </lineage>
</organism>
<gene>
    <name evidence="3" type="ORF">CK203_094016</name>
</gene>
<keyword evidence="2" id="KW-0472">Membrane</keyword>
<name>A0A438BRU3_VITVI</name>
<proteinExistence type="predicted"/>
<sequence>MRTPLKRKCTDPSPPTSEETHPDSGMKINWVYIGAEIGFVTGIGIVIGPLVLWRRWRRWYYTHVDRLLLRILPRQGGGVHGKRRHRSQQQRL</sequence>
<keyword evidence="2" id="KW-0812">Transmembrane</keyword>
<evidence type="ECO:0000313" key="3">
    <source>
        <dbReference type="EMBL" id="RVW13681.1"/>
    </source>
</evidence>